<feature type="active site" description="Nucleophile" evidence="6">
    <location>
        <position position="125"/>
    </location>
</feature>
<feature type="binding site" evidence="6">
    <location>
        <position position="53"/>
    </location>
    <ligand>
        <name>Zn(2+)</name>
        <dbReference type="ChEBI" id="CHEBI:29105"/>
    </ligand>
</feature>
<proteinExistence type="inferred from homology"/>
<dbReference type="HAMAP" id="MF_01400">
    <property type="entry name" value="MsrB"/>
    <property type="match status" value="1"/>
</dbReference>
<dbReference type="GO" id="GO:0006979">
    <property type="term" value="P:response to oxidative stress"/>
    <property type="evidence" value="ECO:0007669"/>
    <property type="project" value="InterPro"/>
</dbReference>
<dbReference type="PANTHER" id="PTHR10173">
    <property type="entry name" value="METHIONINE SULFOXIDE REDUCTASE"/>
    <property type="match status" value="1"/>
</dbReference>
<dbReference type="EC" id="1.8.4.12" evidence="6"/>
<evidence type="ECO:0000256" key="3">
    <source>
        <dbReference type="ARBA" id="ARBA00022833"/>
    </source>
</evidence>
<evidence type="ECO:0000256" key="2">
    <source>
        <dbReference type="ARBA" id="ARBA00022723"/>
    </source>
</evidence>
<comment type="catalytic activity">
    <reaction evidence="5 6">
        <text>L-methionyl-[protein] + [thioredoxin]-disulfide + H2O = L-methionyl-(R)-S-oxide-[protein] + [thioredoxin]-dithiol</text>
        <dbReference type="Rhea" id="RHEA:24164"/>
        <dbReference type="Rhea" id="RHEA-COMP:10698"/>
        <dbReference type="Rhea" id="RHEA-COMP:10700"/>
        <dbReference type="Rhea" id="RHEA-COMP:12313"/>
        <dbReference type="Rhea" id="RHEA-COMP:12314"/>
        <dbReference type="ChEBI" id="CHEBI:15377"/>
        <dbReference type="ChEBI" id="CHEBI:16044"/>
        <dbReference type="ChEBI" id="CHEBI:29950"/>
        <dbReference type="ChEBI" id="CHEBI:45764"/>
        <dbReference type="ChEBI" id="CHEBI:50058"/>
        <dbReference type="EC" id="1.8.4.12"/>
    </reaction>
</comment>
<evidence type="ECO:0000313" key="9">
    <source>
        <dbReference type="EMBL" id="SCC81202.1"/>
    </source>
</evidence>
<dbReference type="Proteomes" id="UP000182800">
    <property type="component" value="Unassembled WGS sequence"/>
</dbReference>
<evidence type="ECO:0000313" key="10">
    <source>
        <dbReference type="Proteomes" id="UP000050497"/>
    </source>
</evidence>
<dbReference type="PANTHER" id="PTHR10173:SF57">
    <property type="entry name" value="PEPTIDE-METHIONINE (R)-S-OXIDE REDUCTASE"/>
    <property type="match status" value="1"/>
</dbReference>
<feature type="binding site" evidence="6">
    <location>
        <position position="56"/>
    </location>
    <ligand>
        <name>Zn(2+)</name>
        <dbReference type="ChEBI" id="CHEBI:29105"/>
    </ligand>
</feature>
<keyword evidence="11" id="KW-1185">Reference proteome</keyword>
<protein>
    <recommendedName>
        <fullName evidence="6">Peptide methionine sulfoxide reductase MsrB</fullName>
        <ecNumber evidence="6">1.8.4.12</ecNumber>
    </recommendedName>
    <alternativeName>
        <fullName evidence="6">Peptide-methionine (R)-S-oxide reductase</fullName>
    </alternativeName>
</protein>
<keyword evidence="4 6" id="KW-0560">Oxidoreductase</keyword>
<comment type="similarity">
    <text evidence="1 6">Belongs to the MsrB Met sulfoxide reductase family.</text>
</comment>
<dbReference type="RefSeq" id="WP_074444948.1">
    <property type="nucleotide sequence ID" value="NZ_FMBM01000002.1"/>
</dbReference>
<comment type="caution">
    <text evidence="8">The sequence shown here is derived from an EMBL/GenBank/DDBJ whole genome shotgun (WGS) entry which is preliminary data.</text>
</comment>
<dbReference type="NCBIfam" id="TIGR00357">
    <property type="entry name" value="peptide-methionine (R)-S-oxide reductase MsrB"/>
    <property type="match status" value="1"/>
</dbReference>
<dbReference type="GO" id="GO:0033743">
    <property type="term" value="F:peptide-methionine (R)-S-oxide reductase activity"/>
    <property type="evidence" value="ECO:0007669"/>
    <property type="project" value="UniProtKB-UniRule"/>
</dbReference>
<gene>
    <name evidence="6 8" type="primary">msrB</name>
    <name evidence="9" type="ORF">GA0071312_2137</name>
    <name evidence="8" type="ORF">HLUCCO17_01700</name>
</gene>
<dbReference type="AlphaFoldDB" id="A0A0P7Y5E7"/>
<feature type="binding site" evidence="6">
    <location>
        <position position="102"/>
    </location>
    <ligand>
        <name>Zn(2+)</name>
        <dbReference type="ChEBI" id="CHEBI:29105"/>
    </ligand>
</feature>
<dbReference type="FunFam" id="2.170.150.20:FF:000001">
    <property type="entry name" value="Peptide methionine sulfoxide reductase MsrB"/>
    <property type="match status" value="1"/>
</dbReference>
<feature type="binding site" evidence="6">
    <location>
        <position position="105"/>
    </location>
    <ligand>
        <name>Zn(2+)</name>
        <dbReference type="ChEBI" id="CHEBI:29105"/>
    </ligand>
</feature>
<reference evidence="8 10" key="1">
    <citation type="submission" date="2015-09" db="EMBL/GenBank/DDBJ databases">
        <title>Identification and resolution of microdiversity through metagenomic sequencing of parallel consortia.</title>
        <authorList>
            <person name="Nelson W.C."/>
            <person name="Romine M.F."/>
            <person name="Lindemann S.R."/>
        </authorList>
    </citation>
    <scope>NUCLEOTIDE SEQUENCE [LARGE SCALE GENOMIC DNA]</scope>
    <source>
        <strain evidence="8">HL-109</strain>
    </source>
</reference>
<keyword evidence="2 6" id="KW-0479">Metal-binding</keyword>
<accession>A0A0P7Y5E7</accession>
<name>A0A0P7Y5E7_9HYPH</name>
<dbReference type="GO" id="GO:0005737">
    <property type="term" value="C:cytoplasm"/>
    <property type="evidence" value="ECO:0007669"/>
    <property type="project" value="TreeGrafter"/>
</dbReference>
<dbReference type="Proteomes" id="UP000050497">
    <property type="component" value="Unassembled WGS sequence"/>
</dbReference>
<reference evidence="9 11" key="2">
    <citation type="submission" date="2016-08" db="EMBL/GenBank/DDBJ databases">
        <authorList>
            <person name="Varghese N."/>
            <person name="Submissions Spin"/>
        </authorList>
    </citation>
    <scope>NUCLEOTIDE SEQUENCE [LARGE SCALE GENOMIC DNA]</scope>
    <source>
        <strain evidence="9 11">HL-109</strain>
    </source>
</reference>
<dbReference type="Pfam" id="PF01641">
    <property type="entry name" value="SelR"/>
    <property type="match status" value="1"/>
</dbReference>
<feature type="domain" description="MsrB" evidence="7">
    <location>
        <begin position="14"/>
        <end position="136"/>
    </location>
</feature>
<evidence type="ECO:0000259" key="7">
    <source>
        <dbReference type="PROSITE" id="PS51790"/>
    </source>
</evidence>
<dbReference type="PATRIC" id="fig|1653334.4.peg.848"/>
<dbReference type="SUPFAM" id="SSF51316">
    <property type="entry name" value="Mss4-like"/>
    <property type="match status" value="1"/>
</dbReference>
<dbReference type="EMBL" id="FMBM01000002">
    <property type="protein sequence ID" value="SCC81202.1"/>
    <property type="molecule type" value="Genomic_DNA"/>
</dbReference>
<evidence type="ECO:0000256" key="6">
    <source>
        <dbReference type="HAMAP-Rule" id="MF_01400"/>
    </source>
</evidence>
<evidence type="ECO:0000256" key="1">
    <source>
        <dbReference type="ARBA" id="ARBA00007174"/>
    </source>
</evidence>
<dbReference type="InterPro" id="IPR011057">
    <property type="entry name" value="Mss4-like_sf"/>
</dbReference>
<evidence type="ECO:0000256" key="5">
    <source>
        <dbReference type="ARBA" id="ARBA00048488"/>
    </source>
</evidence>
<dbReference type="InterPro" id="IPR002579">
    <property type="entry name" value="Met_Sox_Rdtase_MsrB_dom"/>
</dbReference>
<organism evidence="8 10">
    <name type="scientific">Saliniramus fredricksonii</name>
    <dbReference type="NCBI Taxonomy" id="1653334"/>
    <lineage>
        <taxon>Bacteria</taxon>
        <taxon>Pseudomonadati</taxon>
        <taxon>Pseudomonadota</taxon>
        <taxon>Alphaproteobacteria</taxon>
        <taxon>Hyphomicrobiales</taxon>
        <taxon>Salinarimonadaceae</taxon>
        <taxon>Saliniramus</taxon>
    </lineage>
</organism>
<evidence type="ECO:0000256" key="4">
    <source>
        <dbReference type="ARBA" id="ARBA00023002"/>
    </source>
</evidence>
<dbReference type="Gene3D" id="2.170.150.20">
    <property type="entry name" value="Peptide methionine sulfoxide reductase"/>
    <property type="match status" value="1"/>
</dbReference>
<evidence type="ECO:0000313" key="11">
    <source>
        <dbReference type="Proteomes" id="UP000182800"/>
    </source>
</evidence>
<dbReference type="PROSITE" id="PS51790">
    <property type="entry name" value="MSRB"/>
    <property type="match status" value="1"/>
</dbReference>
<evidence type="ECO:0000313" key="8">
    <source>
        <dbReference type="EMBL" id="KPQ12299.1"/>
    </source>
</evidence>
<keyword evidence="3 6" id="KW-0862">Zinc</keyword>
<sequence>MSDVPAQEKIVKSDEEWREQLTPEQYQVTRKEATEPAFSGPHWDEKRDGLYRCICCGNALFRSETKFDSGTGWPSFYEPIAPDAIGERVDRSWFMRRTETHCARCEAHLGHVFNDGPRPTGLRYCMNGHALDFIPDEE</sequence>
<dbReference type="GO" id="GO:0030091">
    <property type="term" value="P:protein repair"/>
    <property type="evidence" value="ECO:0007669"/>
    <property type="project" value="InterPro"/>
</dbReference>
<dbReference type="STRING" id="1653334.GA0071312_2137"/>
<dbReference type="OrthoDB" id="9785497at2"/>
<comment type="cofactor">
    <cofactor evidence="6">
        <name>Zn(2+)</name>
        <dbReference type="ChEBI" id="CHEBI:29105"/>
    </cofactor>
    <text evidence="6">Binds 1 zinc ion per subunit. The zinc ion is important for the structural integrity of the protein.</text>
</comment>
<dbReference type="EMBL" id="LJSX01000002">
    <property type="protein sequence ID" value="KPQ12299.1"/>
    <property type="molecule type" value="Genomic_DNA"/>
</dbReference>
<dbReference type="InterPro" id="IPR028427">
    <property type="entry name" value="Met_Sox_Rdtase_MsrB"/>
</dbReference>
<dbReference type="GO" id="GO:0008270">
    <property type="term" value="F:zinc ion binding"/>
    <property type="evidence" value="ECO:0007669"/>
    <property type="project" value="UniProtKB-UniRule"/>
</dbReference>